<proteinExistence type="predicted"/>
<name>A0ABQ5SNF2_9CHLO</name>
<reference evidence="2 3" key="1">
    <citation type="journal article" date="2023" name="IScience">
        <title>Expanded male sex-determining region conserved during the evolution of homothallism in the green alga Volvox.</title>
        <authorList>
            <person name="Yamamoto K."/>
            <person name="Matsuzaki R."/>
            <person name="Mahakham W."/>
            <person name="Heman W."/>
            <person name="Sekimoto H."/>
            <person name="Kawachi M."/>
            <person name="Minakuchi Y."/>
            <person name="Toyoda A."/>
            <person name="Nozaki H."/>
        </authorList>
    </citation>
    <scope>NUCLEOTIDE SEQUENCE [LARGE SCALE GENOMIC DNA]</scope>
    <source>
        <strain evidence="2 3">NIES-4468</strain>
    </source>
</reference>
<sequence>HQVSRTALEAAGSGAGGEHFSEIPDPESVATREDALVDLRDQVLTWLALCHQGAGDPEASLACVRALREAGSALGEGPDMAALETRALAAIASNSVEEVVAAAAALAVRPDAHVAVVWETLRALLTNPRVGMT</sequence>
<gene>
    <name evidence="2" type="ORF">VaNZ11_016318</name>
</gene>
<comment type="caution">
    <text evidence="2">The sequence shown here is derived from an EMBL/GenBank/DDBJ whole genome shotgun (WGS) entry which is preliminary data.</text>
</comment>
<dbReference type="Proteomes" id="UP001165090">
    <property type="component" value="Unassembled WGS sequence"/>
</dbReference>
<keyword evidence="3" id="KW-1185">Reference proteome</keyword>
<feature type="non-terminal residue" evidence="2">
    <location>
        <position position="133"/>
    </location>
</feature>
<feature type="non-terminal residue" evidence="2">
    <location>
        <position position="1"/>
    </location>
</feature>
<organism evidence="2 3">
    <name type="scientific">Volvox africanus</name>
    <dbReference type="NCBI Taxonomy" id="51714"/>
    <lineage>
        <taxon>Eukaryota</taxon>
        <taxon>Viridiplantae</taxon>
        <taxon>Chlorophyta</taxon>
        <taxon>core chlorophytes</taxon>
        <taxon>Chlorophyceae</taxon>
        <taxon>CS clade</taxon>
        <taxon>Chlamydomonadales</taxon>
        <taxon>Volvocaceae</taxon>
        <taxon>Volvox</taxon>
    </lineage>
</organism>
<evidence type="ECO:0000313" key="3">
    <source>
        <dbReference type="Proteomes" id="UP001165090"/>
    </source>
</evidence>
<accession>A0ABQ5SNF2</accession>
<evidence type="ECO:0000313" key="2">
    <source>
        <dbReference type="EMBL" id="GLI71199.1"/>
    </source>
</evidence>
<evidence type="ECO:0000256" key="1">
    <source>
        <dbReference type="SAM" id="MobiDB-lite"/>
    </source>
</evidence>
<protein>
    <submittedName>
        <fullName evidence="2">Uncharacterized protein</fullName>
    </submittedName>
</protein>
<dbReference type="EMBL" id="BSDZ01000103">
    <property type="protein sequence ID" value="GLI71199.1"/>
    <property type="molecule type" value="Genomic_DNA"/>
</dbReference>
<feature type="region of interest" description="Disordered" evidence="1">
    <location>
        <begin position="1"/>
        <end position="28"/>
    </location>
</feature>